<name>X1GWI5_9ZZZZ</name>
<accession>X1GWI5</accession>
<feature type="non-terminal residue" evidence="2">
    <location>
        <position position="1"/>
    </location>
</feature>
<organism evidence="2">
    <name type="scientific">marine sediment metagenome</name>
    <dbReference type="NCBI Taxonomy" id="412755"/>
    <lineage>
        <taxon>unclassified sequences</taxon>
        <taxon>metagenomes</taxon>
        <taxon>ecological metagenomes</taxon>
    </lineage>
</organism>
<reference evidence="2" key="1">
    <citation type="journal article" date="2014" name="Front. Microbiol.">
        <title>High frequency of phylogenetically diverse reductive dehalogenase-homologous genes in deep subseafloor sedimentary metagenomes.</title>
        <authorList>
            <person name="Kawai M."/>
            <person name="Futagami T."/>
            <person name="Toyoda A."/>
            <person name="Takaki Y."/>
            <person name="Nishi S."/>
            <person name="Hori S."/>
            <person name="Arai W."/>
            <person name="Tsubouchi T."/>
            <person name="Morono Y."/>
            <person name="Uchiyama I."/>
            <person name="Ito T."/>
            <person name="Fujiyama A."/>
            <person name="Inagaki F."/>
            <person name="Takami H."/>
        </authorList>
    </citation>
    <scope>NUCLEOTIDE SEQUENCE</scope>
    <source>
        <strain evidence="2">Expedition CK06-06</strain>
    </source>
</reference>
<comment type="caution">
    <text evidence="2">The sequence shown here is derived from an EMBL/GenBank/DDBJ whole genome shotgun (WGS) entry which is preliminary data.</text>
</comment>
<evidence type="ECO:0000313" key="2">
    <source>
        <dbReference type="EMBL" id="GAH45954.1"/>
    </source>
</evidence>
<dbReference type="EMBL" id="BARU01006201">
    <property type="protein sequence ID" value="GAH45954.1"/>
    <property type="molecule type" value="Genomic_DNA"/>
</dbReference>
<protein>
    <submittedName>
        <fullName evidence="2">Uncharacterized protein</fullName>
    </submittedName>
</protein>
<sequence length="31" mass="3821">VYRQRRSFITEQKPSKDKKKVKRQKSSEAKR</sequence>
<feature type="region of interest" description="Disordered" evidence="1">
    <location>
        <begin position="1"/>
        <end position="31"/>
    </location>
</feature>
<gene>
    <name evidence="2" type="ORF">S03H2_12176</name>
</gene>
<dbReference type="AlphaFoldDB" id="X1GWI5"/>
<proteinExistence type="predicted"/>
<evidence type="ECO:0000256" key="1">
    <source>
        <dbReference type="SAM" id="MobiDB-lite"/>
    </source>
</evidence>